<dbReference type="GO" id="GO:0005975">
    <property type="term" value="P:carbohydrate metabolic process"/>
    <property type="evidence" value="ECO:0007669"/>
    <property type="project" value="UniProtKB-ARBA"/>
</dbReference>
<evidence type="ECO:0000313" key="4">
    <source>
        <dbReference type="Proteomes" id="UP000198412"/>
    </source>
</evidence>
<dbReference type="Gene3D" id="2.60.120.1620">
    <property type="match status" value="1"/>
</dbReference>
<dbReference type="PANTHER" id="PTHR37842:SF2">
    <property type="entry name" value="GYLCOSYL HYDROLASE 115 C-TERMINAL DOMAIN-CONTAINING PROTEIN"/>
    <property type="match status" value="1"/>
</dbReference>
<dbReference type="AlphaFoldDB" id="A0A238XJP5"/>
<feature type="domain" description="Gylcosyl hydrolase 115 C-terminal" evidence="2">
    <location>
        <begin position="793"/>
        <end position="971"/>
    </location>
</feature>
<dbReference type="GO" id="GO:0016787">
    <property type="term" value="F:hydrolase activity"/>
    <property type="evidence" value="ECO:0007669"/>
    <property type="project" value="UniProtKB-KW"/>
</dbReference>
<keyword evidence="4" id="KW-1185">Reference proteome</keyword>
<dbReference type="Gene3D" id="3.20.20.520">
    <property type="entry name" value="Glycosyl hydrolase family 115"/>
    <property type="match status" value="1"/>
</dbReference>
<reference evidence="4" key="1">
    <citation type="submission" date="2017-06" db="EMBL/GenBank/DDBJ databases">
        <authorList>
            <person name="Varghese N."/>
            <person name="Submissions S."/>
        </authorList>
    </citation>
    <scope>NUCLEOTIDE SEQUENCE [LARGE SCALE GENOMIC DNA]</scope>
    <source>
        <strain evidence="4">DSM 27993</strain>
    </source>
</reference>
<evidence type="ECO:0000259" key="2">
    <source>
        <dbReference type="Pfam" id="PF17829"/>
    </source>
</evidence>
<proteinExistence type="predicted"/>
<dbReference type="SUPFAM" id="SSF55545">
    <property type="entry name" value="beta-N-acetylhexosaminidase-like domain"/>
    <property type="match status" value="1"/>
</dbReference>
<dbReference type="InterPro" id="IPR031924">
    <property type="entry name" value="GH115"/>
</dbReference>
<dbReference type="PANTHER" id="PTHR37842">
    <property type="match status" value="1"/>
</dbReference>
<dbReference type="EMBL" id="FZNX01000003">
    <property type="protein sequence ID" value="SNR59137.1"/>
    <property type="molecule type" value="Genomic_DNA"/>
</dbReference>
<dbReference type="Pfam" id="PF15979">
    <property type="entry name" value="Glyco_hydro_115"/>
    <property type="match status" value="1"/>
</dbReference>
<dbReference type="Proteomes" id="UP000198412">
    <property type="component" value="Unassembled WGS sequence"/>
</dbReference>
<keyword evidence="1 3" id="KW-0378">Hydrolase</keyword>
<dbReference type="InterPro" id="IPR029018">
    <property type="entry name" value="Hex-like_dom2"/>
</dbReference>
<dbReference type="Gene3D" id="1.20.58.2150">
    <property type="match status" value="1"/>
</dbReference>
<sequence length="976" mass="111722">METNYSQNYIMKKFLNKYIFVFSTLLLVFFIIENSFATNPNNYVSNLSSKGSFPLASNGNVASILISDNDFTGVIRVAGHLQNDLQNVTDVLPNIYNRISQPEDYMVIIGTVGNSSIIDQLVKEGKIDASQLEGKWEKFTTQIIENPLEGVKKALVIAGSDKRGTIYGIYDLSSQIGVSPWYFWADVPVIKQSELHVLPGVHTLGEPKVKYRGFFINDEAPALTGWVYEKYGDFNAQFYDKVFELILRMKGNYLWPAMWPPRKFNVDDPQNAILANEYGIVMGTSHHEPLTRAHAEWDKSLGKWDYATNAKGLQEFWRGGMERMGNKETLVTVGMRGDGDEALSEETATELLETIVKDQRKIIAEVTGKPAEETPQIWALYKEVQDYYDKGMRVPDDVTLLLCDDNWGNIRKLPSLDAKPRKGGYGIYYHFDYVGGPRNYKWINTNQIERTWEQMHLAYEHGADKVWIVNVGDIKPMEFSLQFFLDYAWNPENWNADNLQDYYSLWANDVFGGNQTAAIADIMKKYTKYNARRKHELIDASTYSLTNYNEATNIVEDYNSLAKKALAINDQLPAIYKDAYYQLVLFPVLASANINELYVSAAKNNLYAKQGRTSTNFYADKVNQLFDKDTELTNYYHKDMANGKWNHMMSQTHIGYTYWQQPNENNIPETIKIDASDDAEMGVSIEGSKEWWSGNNEDATFPIFDSFNDQKYLVEIFNRGKKSFNYRIESTNNWIEISEPEGIVENNKKIQVSINWEKAPENTQTSSIKVFGAGQEIPVSIKMNNFKKGSIKGFVENNGYIAIEAKNFSKKYEPKHFKWKVVQNLGKTGDAVISLPIKKGRIDLNKKSPKLSYNVNFLNEGIVKVHMYFSPTINYSTREGMYFGLSFDKESPIKINYDSDPTIFNYNGKVPSNWHSNVADNIKIITTEFKINEAGNHVLNYYRIDEGLVLQKIIIETEKSQLKETYLGPPESLKID</sequence>
<dbReference type="InterPro" id="IPR042301">
    <property type="entry name" value="GH115_sf"/>
</dbReference>
<protein>
    <submittedName>
        <fullName evidence="3">Glycosyl hydrolase family 115</fullName>
    </submittedName>
</protein>
<dbReference type="Pfam" id="PF17829">
    <property type="entry name" value="GH115_C"/>
    <property type="match status" value="1"/>
</dbReference>
<gene>
    <name evidence="3" type="ORF">SAMN04488111_1885</name>
</gene>
<evidence type="ECO:0000256" key="1">
    <source>
        <dbReference type="ARBA" id="ARBA00022801"/>
    </source>
</evidence>
<evidence type="ECO:0000313" key="3">
    <source>
        <dbReference type="EMBL" id="SNR59137.1"/>
    </source>
</evidence>
<accession>A0A238XJP5</accession>
<name>A0A238XJP5_9FLAO</name>
<dbReference type="InterPro" id="IPR041437">
    <property type="entry name" value="GH115_C"/>
</dbReference>
<dbReference type="Gene3D" id="3.30.379.10">
    <property type="entry name" value="Chitobiase/beta-hexosaminidase domain 2-like"/>
    <property type="match status" value="1"/>
</dbReference>
<organism evidence="3 4">
    <name type="scientific">Lutibacter flavus</name>
    <dbReference type="NCBI Taxonomy" id="691689"/>
    <lineage>
        <taxon>Bacteria</taxon>
        <taxon>Pseudomonadati</taxon>
        <taxon>Bacteroidota</taxon>
        <taxon>Flavobacteriia</taxon>
        <taxon>Flavobacteriales</taxon>
        <taxon>Flavobacteriaceae</taxon>
        <taxon>Lutibacter</taxon>
    </lineage>
</organism>